<dbReference type="GO" id="GO:0008999">
    <property type="term" value="F:protein-N-terminal-alanine acetyltransferase activity"/>
    <property type="evidence" value="ECO:0007669"/>
    <property type="project" value="TreeGrafter"/>
</dbReference>
<sequence length="208" mass="24034">MSPLRLLSRRETAPRIDGDSVYLRFPERRDYSIWADVRGASRGFLEPWEPTWPRNDLTKAAFHQRVNRYEQDFREKRSVSFFLFLKKDDRLVGGLNIGNIRRAAAQTCMIGYWMSEENAGKGLMLDGLNAAIPYIFDQLQLHRIEAACIPDNKRSVRLLEKANFRYEGYLRGYLKINGMWRDHHLYALLASDRSADGPSATSQENSGS</sequence>
<organism evidence="5 6">
    <name type="scientific">Hoeflea prorocentri</name>
    <dbReference type="NCBI Taxonomy" id="1922333"/>
    <lineage>
        <taxon>Bacteria</taxon>
        <taxon>Pseudomonadati</taxon>
        <taxon>Pseudomonadota</taxon>
        <taxon>Alphaproteobacteria</taxon>
        <taxon>Hyphomicrobiales</taxon>
        <taxon>Rhizobiaceae</taxon>
        <taxon>Hoeflea</taxon>
    </lineage>
</organism>
<dbReference type="Proteomes" id="UP001151234">
    <property type="component" value="Unassembled WGS sequence"/>
</dbReference>
<dbReference type="InterPro" id="IPR016181">
    <property type="entry name" value="Acyl_CoA_acyltransferase"/>
</dbReference>
<name>A0A9X3UHS4_9HYPH</name>
<dbReference type="Pfam" id="PF13302">
    <property type="entry name" value="Acetyltransf_3"/>
    <property type="match status" value="1"/>
</dbReference>
<evidence type="ECO:0000259" key="4">
    <source>
        <dbReference type="PROSITE" id="PS51186"/>
    </source>
</evidence>
<proteinExistence type="inferred from homology"/>
<accession>A0A9X3UHS4</accession>
<dbReference type="SUPFAM" id="SSF55729">
    <property type="entry name" value="Acyl-CoA N-acyltransferases (Nat)"/>
    <property type="match status" value="1"/>
</dbReference>
<keyword evidence="6" id="KW-1185">Reference proteome</keyword>
<dbReference type="GO" id="GO:0005737">
    <property type="term" value="C:cytoplasm"/>
    <property type="evidence" value="ECO:0007669"/>
    <property type="project" value="TreeGrafter"/>
</dbReference>
<gene>
    <name evidence="5" type="ORF">OQ273_12770</name>
</gene>
<evidence type="ECO:0000313" key="5">
    <source>
        <dbReference type="EMBL" id="MDA5399448.1"/>
    </source>
</evidence>
<dbReference type="PROSITE" id="PS51186">
    <property type="entry name" value="GNAT"/>
    <property type="match status" value="1"/>
</dbReference>
<feature type="domain" description="N-acetyltransferase" evidence="4">
    <location>
        <begin position="35"/>
        <end position="186"/>
    </location>
</feature>
<dbReference type="RefSeq" id="WP_267990885.1">
    <property type="nucleotide sequence ID" value="NZ_JAPJZI010000001.1"/>
</dbReference>
<keyword evidence="2" id="KW-0012">Acyltransferase</keyword>
<evidence type="ECO:0000256" key="3">
    <source>
        <dbReference type="ARBA" id="ARBA00038502"/>
    </source>
</evidence>
<dbReference type="InterPro" id="IPR051531">
    <property type="entry name" value="N-acetyltransferase"/>
</dbReference>
<dbReference type="PANTHER" id="PTHR43792">
    <property type="entry name" value="GNAT FAMILY, PUTATIVE (AFU_ORTHOLOGUE AFUA_3G00765)-RELATED-RELATED"/>
    <property type="match status" value="1"/>
</dbReference>
<protein>
    <submittedName>
        <fullName evidence="5">GNAT family protein</fullName>
    </submittedName>
</protein>
<evidence type="ECO:0000313" key="6">
    <source>
        <dbReference type="Proteomes" id="UP001151234"/>
    </source>
</evidence>
<comment type="similarity">
    <text evidence="3">Belongs to the acetyltransferase family. RimJ subfamily.</text>
</comment>
<evidence type="ECO:0000256" key="1">
    <source>
        <dbReference type="ARBA" id="ARBA00022679"/>
    </source>
</evidence>
<dbReference type="PANTHER" id="PTHR43792:SF8">
    <property type="entry name" value="[RIBOSOMAL PROTEIN US5]-ALANINE N-ACETYLTRANSFERASE"/>
    <property type="match status" value="1"/>
</dbReference>
<dbReference type="AlphaFoldDB" id="A0A9X3UHS4"/>
<dbReference type="EMBL" id="JAPJZI010000001">
    <property type="protein sequence ID" value="MDA5399448.1"/>
    <property type="molecule type" value="Genomic_DNA"/>
</dbReference>
<comment type="caution">
    <text evidence="5">The sequence shown here is derived from an EMBL/GenBank/DDBJ whole genome shotgun (WGS) entry which is preliminary data.</text>
</comment>
<reference evidence="5" key="1">
    <citation type="submission" date="2022-11" db="EMBL/GenBank/DDBJ databases">
        <title>Draft genome sequence of Hoeflea poritis E7-10 and Hoeflea prorocentri PM5-8, separated from scleractinian coral Porites lutea and marine dinoflagellate.</title>
        <authorList>
            <person name="Zhang G."/>
            <person name="Wei Q."/>
            <person name="Cai L."/>
        </authorList>
    </citation>
    <scope>NUCLEOTIDE SEQUENCE</scope>
    <source>
        <strain evidence="5">PM5-8</strain>
    </source>
</reference>
<evidence type="ECO:0000256" key="2">
    <source>
        <dbReference type="ARBA" id="ARBA00023315"/>
    </source>
</evidence>
<dbReference type="Gene3D" id="3.40.630.30">
    <property type="match status" value="1"/>
</dbReference>
<dbReference type="InterPro" id="IPR000182">
    <property type="entry name" value="GNAT_dom"/>
</dbReference>
<keyword evidence="1" id="KW-0808">Transferase</keyword>